<dbReference type="OrthoDB" id="9781349at2"/>
<dbReference type="PANTHER" id="PTHR35342">
    <property type="entry name" value="TRICARBOXYLIC TRANSPORT PROTEIN"/>
    <property type="match status" value="1"/>
</dbReference>
<dbReference type="STRING" id="698762.SAMN00808754_0900"/>
<dbReference type="Proteomes" id="UP000192569">
    <property type="component" value="Chromosome I"/>
</dbReference>
<feature type="transmembrane region" description="Helical" evidence="1">
    <location>
        <begin position="109"/>
        <end position="132"/>
    </location>
</feature>
<accession>A0A1W1VKA1</accession>
<feature type="transmembrane region" description="Helical" evidence="1">
    <location>
        <begin position="61"/>
        <end position="82"/>
    </location>
</feature>
<dbReference type="Pfam" id="PF01970">
    <property type="entry name" value="TctA"/>
    <property type="match status" value="1"/>
</dbReference>
<reference evidence="3 4" key="1">
    <citation type="submission" date="2017-04" db="EMBL/GenBank/DDBJ databases">
        <authorList>
            <person name="Afonso C.L."/>
            <person name="Miller P.J."/>
            <person name="Scott M.A."/>
            <person name="Spackman E."/>
            <person name="Goraichik I."/>
            <person name="Dimitrov K.M."/>
            <person name="Suarez D.L."/>
            <person name="Swayne D.E."/>
        </authorList>
    </citation>
    <scope>NUCLEOTIDE SEQUENCE [LARGE SCALE GENOMIC DNA]</scope>
    <source>
        <strain evidence="3 4">ToBE</strain>
    </source>
</reference>
<sequence length="506" mass="53934">MEILVHLFEGFIHALHPINLFLLIIGLIAGLIAGILPGLTLVMGVILLLPFTYPMEATQAIILLTAVYVAGTYGGAFTSILFRIPGEPIHVPLLWDGYPMTRRGEAAKALGWTLFAAGGGGLVAAIIMTFVSEPFAKVALSFSTPEYFAIVFLGLTSVVALGRGSMSQAIMSLLLGLLIATVGVDDIYGAERFTFGSSLLRNGIDYLTVMVGTYAVAEIFTRLEEGFSTAVVQRLERIKTALPTLSEIRGIMGVLLRSIGLGTLIGAVPGAGATVASFVSYGVEKQYGRRRDKMGQGVPEGIVASQAAATASVGGALIPLLTLGIPGSGATAVILGAFLLHGIQPGPEVFRASLDLVYTIFASLYLGIILMCIMGWLGVKPLVKTLDAPEAVSSAIIMVLCFIGAFTIRNNITDVWMMVLFGILGYFMERFGFPIAPLVLGSILGPLAERAFMTTMLSYHNDFLIFFKRPVSGVFMVLAIISLFMPLLISLWQRQKANKNLIKAGG</sequence>
<dbReference type="InterPro" id="IPR002823">
    <property type="entry name" value="DUF112_TM"/>
</dbReference>
<evidence type="ECO:0000256" key="1">
    <source>
        <dbReference type="SAM" id="Phobius"/>
    </source>
</evidence>
<dbReference type="EMBL" id="LT838272">
    <property type="protein sequence ID" value="SMB93713.1"/>
    <property type="molecule type" value="Genomic_DNA"/>
</dbReference>
<feature type="transmembrane region" description="Helical" evidence="1">
    <location>
        <begin position="144"/>
        <end position="162"/>
    </location>
</feature>
<feature type="domain" description="DUF112" evidence="2">
    <location>
        <begin position="20"/>
        <end position="440"/>
    </location>
</feature>
<feature type="transmembrane region" description="Helical" evidence="1">
    <location>
        <begin position="391"/>
        <end position="408"/>
    </location>
</feature>
<feature type="transmembrane region" description="Helical" evidence="1">
    <location>
        <begin position="471"/>
        <end position="492"/>
    </location>
</feature>
<organism evidence="3 4">
    <name type="scientific">Thermanaeromonas toyohensis ToBE</name>
    <dbReference type="NCBI Taxonomy" id="698762"/>
    <lineage>
        <taxon>Bacteria</taxon>
        <taxon>Bacillati</taxon>
        <taxon>Bacillota</taxon>
        <taxon>Clostridia</taxon>
        <taxon>Neomoorellales</taxon>
        <taxon>Neomoorellaceae</taxon>
        <taxon>Thermanaeromonas</taxon>
    </lineage>
</organism>
<proteinExistence type="predicted"/>
<dbReference type="RefSeq" id="WP_084664406.1">
    <property type="nucleotide sequence ID" value="NZ_LT838272.1"/>
</dbReference>
<dbReference type="AlphaFoldDB" id="A0A1W1VKA1"/>
<dbReference type="PANTHER" id="PTHR35342:SF5">
    <property type="entry name" value="TRICARBOXYLIC TRANSPORT PROTEIN"/>
    <property type="match status" value="1"/>
</dbReference>
<gene>
    <name evidence="3" type="ORF">SAMN00808754_0900</name>
</gene>
<feature type="transmembrane region" description="Helical" evidence="1">
    <location>
        <begin position="327"/>
        <end position="344"/>
    </location>
</feature>
<feature type="transmembrane region" description="Helical" evidence="1">
    <location>
        <begin position="356"/>
        <end position="379"/>
    </location>
</feature>
<keyword evidence="1" id="KW-0472">Membrane</keyword>
<feature type="transmembrane region" description="Helical" evidence="1">
    <location>
        <begin position="20"/>
        <end position="49"/>
    </location>
</feature>
<feature type="transmembrane region" description="Helical" evidence="1">
    <location>
        <begin position="259"/>
        <end position="281"/>
    </location>
</feature>
<keyword evidence="1" id="KW-1133">Transmembrane helix</keyword>
<keyword evidence="1" id="KW-0812">Transmembrane</keyword>
<evidence type="ECO:0000313" key="3">
    <source>
        <dbReference type="EMBL" id="SMB93713.1"/>
    </source>
</evidence>
<keyword evidence="4" id="KW-1185">Reference proteome</keyword>
<feature type="transmembrane region" description="Helical" evidence="1">
    <location>
        <begin position="169"/>
        <end position="190"/>
    </location>
</feature>
<protein>
    <submittedName>
        <fullName evidence="3">Putative tricarboxylic transport membrane protein</fullName>
    </submittedName>
</protein>
<name>A0A1W1VKA1_9FIRM</name>
<evidence type="ECO:0000313" key="4">
    <source>
        <dbReference type="Proteomes" id="UP000192569"/>
    </source>
</evidence>
<evidence type="ECO:0000259" key="2">
    <source>
        <dbReference type="Pfam" id="PF01970"/>
    </source>
</evidence>